<gene>
    <name evidence="1" type="ORF">SMD44_01754</name>
</gene>
<dbReference type="EMBL" id="CP021748">
    <property type="protein sequence ID" value="ARX82344.1"/>
    <property type="molecule type" value="Genomic_DNA"/>
</dbReference>
<name>A0A1Z1W7H1_9ACTN</name>
<dbReference type="KEGG" id="salf:SMD44_01754"/>
<protein>
    <submittedName>
        <fullName evidence="1">Uncharacterized protein</fullName>
    </submittedName>
</protein>
<dbReference type="Proteomes" id="UP000195880">
    <property type="component" value="Chromosome"/>
</dbReference>
<evidence type="ECO:0000313" key="2">
    <source>
        <dbReference type="Proteomes" id="UP000195880"/>
    </source>
</evidence>
<accession>A0A1Z1W7H1</accession>
<proteinExistence type="predicted"/>
<keyword evidence="2" id="KW-1185">Reference proteome</keyword>
<dbReference type="AlphaFoldDB" id="A0A1Z1W7H1"/>
<sequence length="48" mass="5199">MRASALTARAPVVCSHVRCRHGLLTGDAMRDEQYAVGPPDPDHVIRTA</sequence>
<reference evidence="1 2" key="1">
    <citation type="submission" date="2017-05" db="EMBL/GenBank/DDBJ databases">
        <title>Streptomyces alboflavus Genome sequencing and assembly.</title>
        <authorList>
            <person name="Wang Y."/>
            <person name="Du B."/>
            <person name="Ding Y."/>
            <person name="Liu H."/>
            <person name="Hou Q."/>
            <person name="Liu K."/>
            <person name="Wang C."/>
            <person name="Yao L."/>
        </authorList>
    </citation>
    <scope>NUCLEOTIDE SEQUENCE [LARGE SCALE GENOMIC DNA]</scope>
    <source>
        <strain evidence="1 2">MDJK44</strain>
    </source>
</reference>
<organism evidence="1 2">
    <name type="scientific">Streptomyces alboflavus</name>
    <dbReference type="NCBI Taxonomy" id="67267"/>
    <lineage>
        <taxon>Bacteria</taxon>
        <taxon>Bacillati</taxon>
        <taxon>Actinomycetota</taxon>
        <taxon>Actinomycetes</taxon>
        <taxon>Kitasatosporales</taxon>
        <taxon>Streptomycetaceae</taxon>
        <taxon>Streptomyces</taxon>
    </lineage>
</organism>
<evidence type="ECO:0000313" key="1">
    <source>
        <dbReference type="EMBL" id="ARX82344.1"/>
    </source>
</evidence>